<protein>
    <submittedName>
        <fullName evidence="2">Uncharacterized protein</fullName>
    </submittedName>
</protein>
<keyword evidence="3" id="KW-1185">Reference proteome</keyword>
<dbReference type="GeneID" id="20242259"/>
<feature type="compositionally biased region" description="Polar residues" evidence="1">
    <location>
        <begin position="187"/>
        <end position="196"/>
    </location>
</feature>
<reference evidence="2 3" key="1">
    <citation type="journal article" date="2013" name="Nature">
        <title>Insights into bilaterian evolution from three spiralian genomes.</title>
        <authorList>
            <person name="Simakov O."/>
            <person name="Marletaz F."/>
            <person name="Cho S.J."/>
            <person name="Edsinger-Gonzales E."/>
            <person name="Havlak P."/>
            <person name="Hellsten U."/>
            <person name="Kuo D.H."/>
            <person name="Larsson T."/>
            <person name="Lv J."/>
            <person name="Arendt D."/>
            <person name="Savage R."/>
            <person name="Osoegawa K."/>
            <person name="de Jong P."/>
            <person name="Grimwood J."/>
            <person name="Chapman J.A."/>
            <person name="Shapiro H."/>
            <person name="Aerts A."/>
            <person name="Otillar R.P."/>
            <person name="Terry A.Y."/>
            <person name="Boore J.L."/>
            <person name="Grigoriev I.V."/>
            <person name="Lindberg D.R."/>
            <person name="Seaver E.C."/>
            <person name="Weisblat D.A."/>
            <person name="Putnam N.H."/>
            <person name="Rokhsar D.S."/>
        </authorList>
    </citation>
    <scope>NUCLEOTIDE SEQUENCE [LARGE SCALE GENOMIC DNA]</scope>
</reference>
<feature type="compositionally biased region" description="Basic and acidic residues" evidence="1">
    <location>
        <begin position="50"/>
        <end position="80"/>
    </location>
</feature>
<dbReference type="AlphaFoldDB" id="V4B4L8"/>
<gene>
    <name evidence="2" type="ORF">LOTGIDRAFT_173002</name>
</gene>
<dbReference type="RefSeq" id="XP_009048438.1">
    <property type="nucleotide sequence ID" value="XM_009050190.1"/>
</dbReference>
<dbReference type="CTD" id="20242259"/>
<evidence type="ECO:0000313" key="3">
    <source>
        <dbReference type="Proteomes" id="UP000030746"/>
    </source>
</evidence>
<name>V4B4L8_LOTGI</name>
<proteinExistence type="predicted"/>
<feature type="region of interest" description="Disordered" evidence="1">
    <location>
        <begin position="179"/>
        <end position="237"/>
    </location>
</feature>
<dbReference type="OrthoDB" id="6162379at2759"/>
<feature type="region of interest" description="Disordered" evidence="1">
    <location>
        <begin position="124"/>
        <end position="145"/>
    </location>
</feature>
<feature type="region of interest" description="Disordered" evidence="1">
    <location>
        <begin position="1"/>
        <end position="91"/>
    </location>
</feature>
<feature type="compositionally biased region" description="Polar residues" evidence="1">
    <location>
        <begin position="207"/>
        <end position="217"/>
    </location>
</feature>
<dbReference type="HOGENOM" id="CLU_1171776_0_0_1"/>
<dbReference type="KEGG" id="lgi:LOTGIDRAFT_173002"/>
<evidence type="ECO:0000256" key="1">
    <source>
        <dbReference type="SAM" id="MobiDB-lite"/>
    </source>
</evidence>
<feature type="compositionally biased region" description="Basic and acidic residues" evidence="1">
    <location>
        <begin position="1"/>
        <end position="26"/>
    </location>
</feature>
<feature type="compositionally biased region" description="Polar residues" evidence="1">
    <location>
        <begin position="28"/>
        <end position="44"/>
    </location>
</feature>
<accession>V4B4L8</accession>
<evidence type="ECO:0000313" key="2">
    <source>
        <dbReference type="EMBL" id="ESP00902.1"/>
    </source>
</evidence>
<dbReference type="Proteomes" id="UP000030746">
    <property type="component" value="Unassembled WGS sequence"/>
</dbReference>
<organism evidence="2 3">
    <name type="scientific">Lottia gigantea</name>
    <name type="common">Giant owl limpet</name>
    <dbReference type="NCBI Taxonomy" id="225164"/>
    <lineage>
        <taxon>Eukaryota</taxon>
        <taxon>Metazoa</taxon>
        <taxon>Spiralia</taxon>
        <taxon>Lophotrochozoa</taxon>
        <taxon>Mollusca</taxon>
        <taxon>Gastropoda</taxon>
        <taxon>Patellogastropoda</taxon>
        <taxon>Lottioidea</taxon>
        <taxon>Lottiidae</taxon>
        <taxon>Lottia</taxon>
    </lineage>
</organism>
<sequence>MYPSRNHDSATGKTRDIWPWDTDKLLQTEGQQNEVTGKSRQTTTTRRKVIKLDHDRYQEADVKQKSRKSERGYGTEHGADSRGITRKPYQTNGDLDLIIQDRKEEHRKVIETQRQRLREVNTEGSYLDNVPPSHTVSQNSIGDLTDSRALRETEIRFLNAQTPVPRDNVKKSREPKLTYVDVPFPGQHNNNAPSNHHGNKDIPVTMDTGSAESSDQNNRIRRKKRGLIADLPENNGK</sequence>
<dbReference type="EMBL" id="KB200639">
    <property type="protein sequence ID" value="ESP00902.1"/>
    <property type="molecule type" value="Genomic_DNA"/>
</dbReference>
<feature type="compositionally biased region" description="Polar residues" evidence="1">
    <location>
        <begin position="132"/>
        <end position="142"/>
    </location>
</feature>